<sequence length="146" mass="15752">MSSVEANLDALAQDMGITVIETSKLGSSLNACFHPSTRTVFVRLGLDPVTRTCAIAHELGHAHYGHSCSTQRAEREADEWAACKLLKIDEVEAAGWECDGARSAMSAELGVTPGLLDLWMSMYEQGRIKNHLNGAPSSNCLMELSS</sequence>
<dbReference type="Pfam" id="PF06114">
    <property type="entry name" value="Peptidase_M78"/>
    <property type="match status" value="1"/>
</dbReference>
<accession>A0A220NQS5</accession>
<dbReference type="RefSeq" id="YP_009626546.1">
    <property type="nucleotide sequence ID" value="NC_042139.2"/>
</dbReference>
<name>A0A220NQS5_9CAUD</name>
<reference evidence="2" key="1">
    <citation type="submission" date="2017-06" db="EMBL/GenBank/DDBJ databases">
        <authorList>
            <person name="Guerrero Bustamante C.A."/>
            <person name="Bowman C.A."/>
            <person name="Russell D.A."/>
            <person name="Pope W.A."/>
            <person name="Jacobs-Sera D."/>
            <person name="Hatfull G.F."/>
        </authorList>
    </citation>
    <scope>NUCLEOTIDE SEQUENCE [LARGE SCALE GENOMIC DNA]</scope>
</reference>
<dbReference type="EMBL" id="MF197383">
    <property type="protein sequence ID" value="ASJ78993.1"/>
    <property type="molecule type" value="Genomic_DNA"/>
</dbReference>
<evidence type="ECO:0000313" key="3">
    <source>
        <dbReference type="Proteomes" id="UP000226097"/>
    </source>
</evidence>
<keyword evidence="3" id="KW-1185">Reference proteome</keyword>
<dbReference type="KEGG" id="vg:40104360"/>
<dbReference type="Proteomes" id="UP000226097">
    <property type="component" value="Segment"/>
</dbReference>
<evidence type="ECO:0000259" key="1">
    <source>
        <dbReference type="Pfam" id="PF06114"/>
    </source>
</evidence>
<dbReference type="InterPro" id="IPR010359">
    <property type="entry name" value="IrrE_HExxH"/>
</dbReference>
<protein>
    <recommendedName>
        <fullName evidence="1">IrrE N-terminal-like domain-containing protein</fullName>
    </recommendedName>
</protein>
<feature type="domain" description="IrrE N-terminal-like" evidence="1">
    <location>
        <begin position="12"/>
        <end position="91"/>
    </location>
</feature>
<organism evidence="2 3">
    <name type="scientific">Corynebacterium phage Poushou</name>
    <dbReference type="NCBI Taxonomy" id="2015851"/>
    <lineage>
        <taxon>Viruses</taxon>
        <taxon>Duplodnaviria</taxon>
        <taxon>Heunggongvirae</taxon>
        <taxon>Uroviricota</taxon>
        <taxon>Caudoviricetes</taxon>
        <taxon>Poushouvirus</taxon>
        <taxon>Poushouvirus Poushou</taxon>
    </lineage>
</organism>
<gene>
    <name evidence="2" type="primary">34</name>
    <name evidence="2" type="ORF">PBI_POUSHOU_34</name>
</gene>
<dbReference type="GeneID" id="40104360"/>
<evidence type="ECO:0000313" key="2">
    <source>
        <dbReference type="EMBL" id="ASJ78993.1"/>
    </source>
</evidence>
<proteinExistence type="predicted"/>
<dbReference type="Gene3D" id="1.10.10.2910">
    <property type="match status" value="1"/>
</dbReference>